<evidence type="ECO:0000313" key="2">
    <source>
        <dbReference type="RefSeq" id="XP_042616036.1"/>
    </source>
</evidence>
<gene>
    <name evidence="2" type="primary">LOC122145625</name>
</gene>
<proteinExistence type="predicted"/>
<dbReference type="KEGG" id="ccar:122145625"/>
<dbReference type="GeneID" id="122145625"/>
<dbReference type="OrthoDB" id="9942170at2759"/>
<organism evidence="2">
    <name type="scientific">Cyprinus carpio</name>
    <name type="common">Common carp</name>
    <dbReference type="NCBI Taxonomy" id="7962"/>
    <lineage>
        <taxon>Eukaryota</taxon>
        <taxon>Metazoa</taxon>
        <taxon>Chordata</taxon>
        <taxon>Craniata</taxon>
        <taxon>Vertebrata</taxon>
        <taxon>Euteleostomi</taxon>
        <taxon>Actinopterygii</taxon>
        <taxon>Neopterygii</taxon>
        <taxon>Teleostei</taxon>
        <taxon>Ostariophysi</taxon>
        <taxon>Cypriniformes</taxon>
        <taxon>Cyprinidae</taxon>
        <taxon>Cyprininae</taxon>
        <taxon>Cyprinus</taxon>
    </lineage>
</organism>
<dbReference type="AlphaFoldDB" id="A0A9Q9Y9F5"/>
<name>A0A9Q9Y9F5_CYPCA</name>
<dbReference type="RefSeq" id="XP_042616036.1">
    <property type="nucleotide sequence ID" value="XM_042760102.1"/>
</dbReference>
<sequence length="329" mass="38441">MAANFSPQKNGRKARPHVCKKEYIAIKDLKIKDEIKQLHMNKTYLPKDIPDYPSPVEFHITEVAHVTNKTSLEGIWKSEGFMGLDEDSFSWWSLKINEADIRAAEERYLEKLFPDITKEQKTAHPPFLSDFTTSPLFLNEFSRYGNFRFTFPLTELMEAYKKQKCEGQEPVLRIYGTKLFKQEIEYVVLVHSPDLNEKFSQFPELTDNPWVAYDGHQIIWRAQAICETHKFQLVIRGNTAVTEPMNTHQFYVWDHVSLVFHTEDVLTFPKRRLKASLSCCELDENVDLSNGENCPSLAEAEKCIERLPDDESEKEDEKEEYKSVKKEMD</sequence>
<dbReference type="Proteomes" id="UP001155660">
    <property type="component" value="Chromosome A1"/>
</dbReference>
<feature type="region of interest" description="Disordered" evidence="1">
    <location>
        <begin position="305"/>
        <end position="329"/>
    </location>
</feature>
<evidence type="ECO:0000256" key="1">
    <source>
        <dbReference type="SAM" id="MobiDB-lite"/>
    </source>
</evidence>
<feature type="compositionally biased region" description="Basic and acidic residues" evidence="1">
    <location>
        <begin position="319"/>
        <end position="329"/>
    </location>
</feature>
<protein>
    <submittedName>
        <fullName evidence="2">Uncharacterized protein LOC122145625</fullName>
    </submittedName>
</protein>
<reference evidence="2" key="1">
    <citation type="submission" date="2025-08" db="UniProtKB">
        <authorList>
            <consortium name="RefSeq"/>
        </authorList>
    </citation>
    <scope>IDENTIFICATION</scope>
    <source>
        <tissue evidence="2">Muscle</tissue>
    </source>
</reference>
<accession>A0A9Q9Y9F5</accession>